<keyword evidence="5" id="KW-1185">Reference proteome</keyword>
<evidence type="ECO:0000313" key="4">
    <source>
        <dbReference type="EMBL" id="PWI25909.1"/>
    </source>
</evidence>
<dbReference type="SUPFAM" id="SSF46689">
    <property type="entry name" value="Homeodomain-like"/>
    <property type="match status" value="1"/>
</dbReference>
<dbReference type="PANTHER" id="PTHR43479:SF11">
    <property type="entry name" value="ACREF_ENVCD OPERON REPRESSOR-RELATED"/>
    <property type="match status" value="1"/>
</dbReference>
<dbReference type="AlphaFoldDB" id="A0A2U3AN42"/>
<accession>A0A2U3AN42</accession>
<dbReference type="OrthoDB" id="9814200at2"/>
<evidence type="ECO:0000256" key="2">
    <source>
        <dbReference type="PROSITE-ProRule" id="PRU00335"/>
    </source>
</evidence>
<organism evidence="4 5">
    <name type="scientific">Kurthia sibirica</name>
    <dbReference type="NCBI Taxonomy" id="202750"/>
    <lineage>
        <taxon>Bacteria</taxon>
        <taxon>Bacillati</taxon>
        <taxon>Bacillota</taxon>
        <taxon>Bacilli</taxon>
        <taxon>Bacillales</taxon>
        <taxon>Caryophanaceae</taxon>
        <taxon>Kurthia</taxon>
    </lineage>
</organism>
<reference evidence="4 5" key="1">
    <citation type="submission" date="2018-05" db="EMBL/GenBank/DDBJ databases">
        <title>Kurthia sibirica genome sequence.</title>
        <authorList>
            <person name="Maclea K.S."/>
            <person name="Goen A.E."/>
        </authorList>
    </citation>
    <scope>NUCLEOTIDE SEQUENCE [LARGE SCALE GENOMIC DNA]</scope>
    <source>
        <strain evidence="4 5">ATCC 49154</strain>
    </source>
</reference>
<dbReference type="EMBL" id="QFVR01000005">
    <property type="protein sequence ID" value="PWI25909.1"/>
    <property type="molecule type" value="Genomic_DNA"/>
</dbReference>
<dbReference type="InterPro" id="IPR009057">
    <property type="entry name" value="Homeodomain-like_sf"/>
</dbReference>
<dbReference type="PANTHER" id="PTHR43479">
    <property type="entry name" value="ACREF/ENVCD OPERON REPRESSOR-RELATED"/>
    <property type="match status" value="1"/>
</dbReference>
<name>A0A2U3AN42_9BACL</name>
<dbReference type="Proteomes" id="UP000245938">
    <property type="component" value="Unassembled WGS sequence"/>
</dbReference>
<feature type="domain" description="HTH tetR-type" evidence="3">
    <location>
        <begin position="11"/>
        <end position="71"/>
    </location>
</feature>
<gene>
    <name evidence="4" type="ORF">DEX24_05085</name>
</gene>
<dbReference type="InterPro" id="IPR050624">
    <property type="entry name" value="HTH-type_Tx_Regulator"/>
</dbReference>
<dbReference type="RefSeq" id="WP_109305330.1">
    <property type="nucleotide sequence ID" value="NZ_BJUF01000024.1"/>
</dbReference>
<evidence type="ECO:0000256" key="1">
    <source>
        <dbReference type="ARBA" id="ARBA00023125"/>
    </source>
</evidence>
<proteinExistence type="predicted"/>
<protein>
    <recommendedName>
        <fullName evidence="3">HTH tetR-type domain-containing protein</fullName>
    </recommendedName>
</protein>
<dbReference type="PRINTS" id="PR00455">
    <property type="entry name" value="HTHTETR"/>
</dbReference>
<feature type="DNA-binding region" description="H-T-H motif" evidence="2">
    <location>
        <begin position="34"/>
        <end position="53"/>
    </location>
</feature>
<dbReference type="GO" id="GO:0003677">
    <property type="term" value="F:DNA binding"/>
    <property type="evidence" value="ECO:0007669"/>
    <property type="project" value="UniProtKB-UniRule"/>
</dbReference>
<evidence type="ECO:0000259" key="3">
    <source>
        <dbReference type="PROSITE" id="PS50977"/>
    </source>
</evidence>
<keyword evidence="1 2" id="KW-0238">DNA-binding</keyword>
<dbReference type="InterPro" id="IPR001647">
    <property type="entry name" value="HTH_TetR"/>
</dbReference>
<sequence>MNKENKTSKGIQTRQHIMVIALELFKEYGYENVSVDRIVKESNTSKGSFYLHFPSKSSIFMMRFKEMDESYSDIFLQLKEQQLPGIELLTTFFCEVLIALETELGKELMRVIYSATIVSNEHTFFTNEHRQLFVIIREIIQIGFDDQSITTAQSDTILFQMIIQSMMGVIYNWGLKHSGEKLVELGRPLIMQLVRTVHN</sequence>
<evidence type="ECO:0000313" key="5">
    <source>
        <dbReference type="Proteomes" id="UP000245938"/>
    </source>
</evidence>
<dbReference type="PROSITE" id="PS50977">
    <property type="entry name" value="HTH_TETR_2"/>
    <property type="match status" value="1"/>
</dbReference>
<dbReference type="Gene3D" id="1.10.357.10">
    <property type="entry name" value="Tetracycline Repressor, domain 2"/>
    <property type="match status" value="1"/>
</dbReference>
<comment type="caution">
    <text evidence="4">The sequence shown here is derived from an EMBL/GenBank/DDBJ whole genome shotgun (WGS) entry which is preliminary data.</text>
</comment>
<dbReference type="Pfam" id="PF00440">
    <property type="entry name" value="TetR_N"/>
    <property type="match status" value="1"/>
</dbReference>